<dbReference type="SUPFAM" id="SSF56281">
    <property type="entry name" value="Metallo-hydrolase/oxidoreductase"/>
    <property type="match status" value="1"/>
</dbReference>
<dbReference type="PANTHER" id="PTHR43546">
    <property type="entry name" value="UPF0173 METAL-DEPENDENT HYDROLASE MJ1163-RELATED"/>
    <property type="match status" value="1"/>
</dbReference>
<dbReference type="InterPro" id="IPR050114">
    <property type="entry name" value="UPF0173_UPF0282_UlaG_hydrolase"/>
</dbReference>
<dbReference type="SMART" id="SM00849">
    <property type="entry name" value="Lactamase_B"/>
    <property type="match status" value="1"/>
</dbReference>
<protein>
    <submittedName>
        <fullName evidence="2">MBL fold metallo-hydrolase</fullName>
    </submittedName>
</protein>
<dbReference type="Gene3D" id="3.60.15.10">
    <property type="entry name" value="Ribonuclease Z/Hydroxyacylglutathione hydrolase-like"/>
    <property type="match status" value="1"/>
</dbReference>
<dbReference type="RefSeq" id="WP_248148034.1">
    <property type="nucleotide sequence ID" value="NZ_BAAAOF010000004.1"/>
</dbReference>
<evidence type="ECO:0000313" key="3">
    <source>
        <dbReference type="Proteomes" id="UP001501343"/>
    </source>
</evidence>
<evidence type="ECO:0000313" key="2">
    <source>
        <dbReference type="EMBL" id="GAA1931098.1"/>
    </source>
</evidence>
<gene>
    <name evidence="2" type="ORF">GCM10009775_24100</name>
</gene>
<evidence type="ECO:0000259" key="1">
    <source>
        <dbReference type="SMART" id="SM00849"/>
    </source>
</evidence>
<dbReference type="InterPro" id="IPR036866">
    <property type="entry name" value="RibonucZ/Hydroxyglut_hydro"/>
</dbReference>
<dbReference type="Pfam" id="PF13483">
    <property type="entry name" value="Lactamase_B_3"/>
    <property type="match status" value="1"/>
</dbReference>
<dbReference type="CDD" id="cd06262">
    <property type="entry name" value="metallo-hydrolase-like_MBL-fold"/>
    <property type="match status" value="1"/>
</dbReference>
<reference evidence="2 3" key="1">
    <citation type="journal article" date="2019" name="Int. J. Syst. Evol. Microbiol.">
        <title>The Global Catalogue of Microorganisms (GCM) 10K type strain sequencing project: providing services to taxonomists for standard genome sequencing and annotation.</title>
        <authorList>
            <consortium name="The Broad Institute Genomics Platform"/>
            <consortium name="The Broad Institute Genome Sequencing Center for Infectious Disease"/>
            <person name="Wu L."/>
            <person name="Ma J."/>
        </authorList>
    </citation>
    <scope>NUCLEOTIDE SEQUENCE [LARGE SCALE GENOMIC DNA]</scope>
    <source>
        <strain evidence="2 3">JCM 14900</strain>
    </source>
</reference>
<feature type="domain" description="Metallo-beta-lactamase" evidence="1">
    <location>
        <begin position="7"/>
        <end position="174"/>
    </location>
</feature>
<name>A0ABN2PU52_9MICO</name>
<proteinExistence type="predicted"/>
<dbReference type="Proteomes" id="UP001501343">
    <property type="component" value="Unassembled WGS sequence"/>
</dbReference>
<keyword evidence="3" id="KW-1185">Reference proteome</keyword>
<dbReference type="InterPro" id="IPR001279">
    <property type="entry name" value="Metallo-B-lactamas"/>
</dbReference>
<dbReference type="PANTHER" id="PTHR43546:SF3">
    <property type="entry name" value="UPF0173 METAL-DEPENDENT HYDROLASE MJ1163"/>
    <property type="match status" value="1"/>
</dbReference>
<sequence length="210" mass="22613">MHITHYGHACVLIDTGAARFLIDPGGFSDGFSETDPDAILITHGHFDHFAPDVVGAILERHAECLLFVDETVEVPDLIAADRVRRVASGDELTIAGTTVRVVGGVHAKVHADIPQIVNVGYHLPEQRLLHPGDEFVTAESVRVLLAPISGPWQALEDVVGYVRAVAAPIVIPIHEGVLSRPQIYTDYLTKLAPEGSEIVVPVRGEAFAVD</sequence>
<dbReference type="EMBL" id="BAAAOF010000004">
    <property type="protein sequence ID" value="GAA1931098.1"/>
    <property type="molecule type" value="Genomic_DNA"/>
</dbReference>
<comment type="caution">
    <text evidence="2">The sequence shown here is derived from an EMBL/GenBank/DDBJ whole genome shotgun (WGS) entry which is preliminary data.</text>
</comment>
<organism evidence="2 3">
    <name type="scientific">Microbacterium aoyamense</name>
    <dbReference type="NCBI Taxonomy" id="344166"/>
    <lineage>
        <taxon>Bacteria</taxon>
        <taxon>Bacillati</taxon>
        <taxon>Actinomycetota</taxon>
        <taxon>Actinomycetes</taxon>
        <taxon>Micrococcales</taxon>
        <taxon>Microbacteriaceae</taxon>
        <taxon>Microbacterium</taxon>
    </lineage>
</organism>
<accession>A0ABN2PU52</accession>